<sequence length="122" mass="14258">MPRWFYFFAEYNFSVEYKPARLAFLTMHCRASPTTILLKIAGSRQFFLIASVSVPCGRQFGLACAYLATGKDVKYEWITSRQRSRLHRYVWTDGPLQYRVESEDVSRVVAPWGTRRAILWPP</sequence>
<protein>
    <submittedName>
        <fullName evidence="1">Uncharacterized protein</fullName>
    </submittedName>
</protein>
<organism evidence="1 2">
    <name type="scientific">Phytophthora nicotianae (strain INRA-310)</name>
    <name type="common">Phytophthora parasitica</name>
    <dbReference type="NCBI Taxonomy" id="761204"/>
    <lineage>
        <taxon>Eukaryota</taxon>
        <taxon>Sar</taxon>
        <taxon>Stramenopiles</taxon>
        <taxon>Oomycota</taxon>
        <taxon>Peronosporomycetes</taxon>
        <taxon>Peronosporales</taxon>
        <taxon>Peronosporaceae</taxon>
        <taxon>Phytophthora</taxon>
    </lineage>
</organism>
<dbReference type="RefSeq" id="XP_008898835.1">
    <property type="nucleotide sequence ID" value="XM_008900587.1"/>
</dbReference>
<dbReference type="STRING" id="761204.W2QSP1"/>
<name>W2QSP1_PHYN3</name>
<evidence type="ECO:0000313" key="2">
    <source>
        <dbReference type="Proteomes" id="UP000018817"/>
    </source>
</evidence>
<reference evidence="2" key="1">
    <citation type="submission" date="2011-12" db="EMBL/GenBank/DDBJ databases">
        <authorList>
            <consortium name="The Broad Institute Genome Sequencing Platform"/>
            <person name="Russ C."/>
            <person name="Tyler B."/>
            <person name="Panabieres F."/>
            <person name="Shan W."/>
            <person name="Tripathy S."/>
            <person name="Grunwald N."/>
            <person name="Machado M."/>
            <person name="Young S.K."/>
            <person name="Zeng Q."/>
            <person name="Gargeya S."/>
            <person name="Fitzgerald M."/>
            <person name="Haas B."/>
            <person name="Abouelleil A."/>
            <person name="Alvarado L."/>
            <person name="Arachchi H.M."/>
            <person name="Berlin A."/>
            <person name="Chapman S.B."/>
            <person name="Gearin G."/>
            <person name="Goldberg J."/>
            <person name="Griggs A."/>
            <person name="Gujja S."/>
            <person name="Hansen M."/>
            <person name="Heiman D."/>
            <person name="Howarth C."/>
            <person name="Larimer J."/>
            <person name="Lui A."/>
            <person name="MacDonald P.J.P."/>
            <person name="McCowen C."/>
            <person name="Montmayeur A."/>
            <person name="Murphy C."/>
            <person name="Neiman D."/>
            <person name="Pearson M."/>
            <person name="Priest M."/>
            <person name="Roberts A."/>
            <person name="Saif S."/>
            <person name="Shea T."/>
            <person name="Sisk P."/>
            <person name="Stolte C."/>
            <person name="Sykes S."/>
            <person name="Wortman J."/>
            <person name="Nusbaum C."/>
            <person name="Birren B."/>
        </authorList>
    </citation>
    <scope>NUCLEOTIDE SEQUENCE [LARGE SCALE GENOMIC DNA]</scope>
    <source>
        <strain evidence="2">INRA-310</strain>
    </source>
</reference>
<evidence type="ECO:0000313" key="1">
    <source>
        <dbReference type="EMBL" id="ETN16207.1"/>
    </source>
</evidence>
<dbReference type="EMBL" id="KI669569">
    <property type="protein sequence ID" value="ETN16207.1"/>
    <property type="molecule type" value="Genomic_DNA"/>
</dbReference>
<dbReference type="GeneID" id="20190484"/>
<reference evidence="1 2" key="2">
    <citation type="submission" date="2013-11" db="EMBL/GenBank/DDBJ databases">
        <title>The Genome Sequence of Phytophthora parasitica INRA-310.</title>
        <authorList>
            <consortium name="The Broad Institute Genomics Platform"/>
            <person name="Russ C."/>
            <person name="Tyler B."/>
            <person name="Panabieres F."/>
            <person name="Shan W."/>
            <person name="Tripathy S."/>
            <person name="Grunwald N."/>
            <person name="Machado M."/>
            <person name="Johnson C.S."/>
            <person name="Arredondo F."/>
            <person name="Hong C."/>
            <person name="Coffey M."/>
            <person name="Young S.K."/>
            <person name="Zeng Q."/>
            <person name="Gargeya S."/>
            <person name="Fitzgerald M."/>
            <person name="Abouelleil A."/>
            <person name="Alvarado L."/>
            <person name="Chapman S.B."/>
            <person name="Gainer-Dewar J."/>
            <person name="Goldberg J."/>
            <person name="Griggs A."/>
            <person name="Gujja S."/>
            <person name="Hansen M."/>
            <person name="Howarth C."/>
            <person name="Imamovic A."/>
            <person name="Ireland A."/>
            <person name="Larimer J."/>
            <person name="McCowan C."/>
            <person name="Murphy C."/>
            <person name="Pearson M."/>
            <person name="Poon T.W."/>
            <person name="Priest M."/>
            <person name="Roberts A."/>
            <person name="Saif S."/>
            <person name="Shea T."/>
            <person name="Sykes S."/>
            <person name="Wortman J."/>
            <person name="Nusbaum C."/>
            <person name="Birren B."/>
        </authorList>
    </citation>
    <scope>NUCLEOTIDE SEQUENCE [LARGE SCALE GENOMIC DNA]</scope>
    <source>
        <strain evidence="1 2">INRA-310</strain>
    </source>
</reference>
<dbReference type="OrthoDB" id="115157at2759"/>
<dbReference type="AlphaFoldDB" id="W2QSP1"/>
<gene>
    <name evidence="1" type="ORF">PPTG_21885</name>
</gene>
<dbReference type="Proteomes" id="UP000018817">
    <property type="component" value="Unassembled WGS sequence"/>
</dbReference>
<proteinExistence type="predicted"/>
<accession>W2QSP1</accession>
<dbReference type="VEuPathDB" id="FungiDB:PPTG_21885"/>